<dbReference type="InterPro" id="IPR014748">
    <property type="entry name" value="Enoyl-CoA_hydra_C"/>
</dbReference>
<dbReference type="InterPro" id="IPR018376">
    <property type="entry name" value="Enoyl-CoA_hyd/isom_CS"/>
</dbReference>
<dbReference type="FunFam" id="1.10.12.10:FF:000001">
    <property type="entry name" value="Probable enoyl-CoA hydratase, mitochondrial"/>
    <property type="match status" value="1"/>
</dbReference>
<dbReference type="Gene3D" id="3.90.226.10">
    <property type="entry name" value="2-enoyl-CoA Hydratase, Chain A, domain 1"/>
    <property type="match status" value="1"/>
</dbReference>
<organism evidence="5 6">
    <name type="scientific">Leptospira kirschneri str. 200802841</name>
    <dbReference type="NCBI Taxonomy" id="1193047"/>
    <lineage>
        <taxon>Bacteria</taxon>
        <taxon>Pseudomonadati</taxon>
        <taxon>Spirochaetota</taxon>
        <taxon>Spirochaetia</taxon>
        <taxon>Leptospirales</taxon>
        <taxon>Leptospiraceae</taxon>
        <taxon>Leptospira</taxon>
    </lineage>
</organism>
<protein>
    <submittedName>
        <fullName evidence="5">Enoyl-CoA hydratase/isomerase family protein</fullName>
    </submittedName>
</protein>
<proteinExistence type="inferred from homology"/>
<dbReference type="PROSITE" id="PS00166">
    <property type="entry name" value="ENOYL_COA_HYDRATASE"/>
    <property type="match status" value="1"/>
</dbReference>
<evidence type="ECO:0000256" key="2">
    <source>
        <dbReference type="ARBA" id="ARBA00023026"/>
    </source>
</evidence>
<evidence type="ECO:0000313" key="6">
    <source>
        <dbReference type="Proteomes" id="UP000006339"/>
    </source>
</evidence>
<keyword evidence="3" id="KW-0456">Lyase</keyword>
<dbReference type="Pfam" id="PF00378">
    <property type="entry name" value="ECH_1"/>
    <property type="match status" value="1"/>
</dbReference>
<evidence type="ECO:0000256" key="4">
    <source>
        <dbReference type="RuleBase" id="RU003707"/>
    </source>
</evidence>
<dbReference type="GO" id="GO:0006635">
    <property type="term" value="P:fatty acid beta-oxidation"/>
    <property type="evidence" value="ECO:0007669"/>
    <property type="project" value="TreeGrafter"/>
</dbReference>
<dbReference type="EMBL" id="AKWH02000008">
    <property type="protein sequence ID" value="EKO53522.1"/>
    <property type="molecule type" value="Genomic_DNA"/>
</dbReference>
<dbReference type="CDD" id="cd06558">
    <property type="entry name" value="crotonase-like"/>
    <property type="match status" value="1"/>
</dbReference>
<dbReference type="InterPro" id="IPR029045">
    <property type="entry name" value="ClpP/crotonase-like_dom_sf"/>
</dbReference>
<accession>A0A828Y6V5</accession>
<gene>
    <name evidence="5" type="ORF">LEP1GSC131_3892</name>
</gene>
<comment type="similarity">
    <text evidence="1 4">Belongs to the enoyl-CoA hydratase/isomerase family.</text>
</comment>
<dbReference type="Proteomes" id="UP000006339">
    <property type="component" value="Unassembled WGS sequence"/>
</dbReference>
<dbReference type="PANTHER" id="PTHR11941">
    <property type="entry name" value="ENOYL-COA HYDRATASE-RELATED"/>
    <property type="match status" value="1"/>
</dbReference>
<evidence type="ECO:0000256" key="3">
    <source>
        <dbReference type="ARBA" id="ARBA00023239"/>
    </source>
</evidence>
<dbReference type="GO" id="GO:0016853">
    <property type="term" value="F:isomerase activity"/>
    <property type="evidence" value="ECO:0007669"/>
    <property type="project" value="UniProtKB-KW"/>
</dbReference>
<evidence type="ECO:0000313" key="5">
    <source>
        <dbReference type="EMBL" id="EKO53522.1"/>
    </source>
</evidence>
<keyword evidence="6" id="KW-1185">Reference proteome</keyword>
<dbReference type="AlphaFoldDB" id="A0A828Y6V5"/>
<dbReference type="Gene3D" id="1.10.12.10">
    <property type="entry name" value="Lyase 2-enoyl-coa Hydratase, Chain A, domain 2"/>
    <property type="match status" value="1"/>
</dbReference>
<dbReference type="InterPro" id="IPR001753">
    <property type="entry name" value="Enoyl-CoA_hydra/iso"/>
</dbReference>
<dbReference type="PANTHER" id="PTHR11941:SF54">
    <property type="entry name" value="ENOYL-COA HYDRATASE, MITOCHONDRIAL"/>
    <property type="match status" value="1"/>
</dbReference>
<keyword evidence="2" id="KW-0843">Virulence</keyword>
<comment type="caution">
    <text evidence="5">The sequence shown here is derived from an EMBL/GenBank/DDBJ whole genome shotgun (WGS) entry which is preliminary data.</text>
</comment>
<evidence type="ECO:0000256" key="1">
    <source>
        <dbReference type="ARBA" id="ARBA00005254"/>
    </source>
</evidence>
<name>A0A828Y6V5_9LEPT</name>
<dbReference type="FunFam" id="3.90.226.10:FF:000058">
    <property type="entry name" value="Enoyl-CoA hydratase/isomerase family protein"/>
    <property type="match status" value="1"/>
</dbReference>
<dbReference type="SUPFAM" id="SSF52096">
    <property type="entry name" value="ClpP/crotonase"/>
    <property type="match status" value="1"/>
</dbReference>
<sequence>MKKWCIEMNESSIVLYSTEKEIAVLLLNRPEKRNAISKELLSTLYKNILKAKKEKSIRGLVIGGIGPSFCAGADLKERTTMSPKEVKRFLEDLKNCFLELENFPYPTVAALDGDAFGGGLELALCCDLILLKNDIRIGLTETRLGIIPGGGGTQRLSRRIGIAKAKEMIFTGKTIDAQTALDFGIANSIWHDSSLPAAKMLAEEIASQCAPIALQLAKKAITEGYGQDIRKALITESKYYNNTLNTEDRLEALKAFQEKRKPIFKGK</sequence>
<reference evidence="5" key="1">
    <citation type="submission" date="2012-10" db="EMBL/GenBank/DDBJ databases">
        <authorList>
            <person name="Harkins D.M."/>
            <person name="Durkin A.S."/>
            <person name="Brinkac L.M."/>
            <person name="Selengut J.D."/>
            <person name="Sanka R."/>
            <person name="DePew J."/>
            <person name="Purushe J."/>
            <person name="Picardeau M."/>
            <person name="Werts C."/>
            <person name="Goarant C."/>
            <person name="Vinetz J.M."/>
            <person name="Sutton G.G."/>
            <person name="Nelson W.C."/>
            <person name="Fouts D.E."/>
        </authorList>
    </citation>
    <scope>NUCLEOTIDE SEQUENCE [LARGE SCALE GENOMIC DNA]</scope>
    <source>
        <strain evidence="5">200802841</strain>
    </source>
</reference>
<dbReference type="GO" id="GO:0016836">
    <property type="term" value="F:hydro-lyase activity"/>
    <property type="evidence" value="ECO:0007669"/>
    <property type="project" value="UniProtKB-ARBA"/>
</dbReference>